<gene>
    <name evidence="1" type="ORF">LCGC14_3110930</name>
</gene>
<name>A0A0F8WTY6_9ZZZZ</name>
<dbReference type="EMBL" id="LAZR01067309">
    <property type="protein sequence ID" value="KKK51840.1"/>
    <property type="molecule type" value="Genomic_DNA"/>
</dbReference>
<sequence>MMNEADDKALTPVSKGYAELQEVWDIDTSDLHGHQIQELDHQIAFLTAYAKCGTVLYAAEAAGVHEATAHNWKKVNHFRFKERMSMAHTSFSESLENKALELAMKLEPNNNPVILITLMNANNPDKYRPNSVAPSETMTETLQAMKQATREFKRLEDGTQTETVTETVIIKKGLQQPRTEE</sequence>
<accession>A0A0F8WTY6</accession>
<protein>
    <submittedName>
        <fullName evidence="1">Uncharacterized protein</fullName>
    </submittedName>
</protein>
<dbReference type="AlphaFoldDB" id="A0A0F8WTY6"/>
<organism evidence="1">
    <name type="scientific">marine sediment metagenome</name>
    <dbReference type="NCBI Taxonomy" id="412755"/>
    <lineage>
        <taxon>unclassified sequences</taxon>
        <taxon>metagenomes</taxon>
        <taxon>ecological metagenomes</taxon>
    </lineage>
</organism>
<evidence type="ECO:0000313" key="1">
    <source>
        <dbReference type="EMBL" id="KKK51840.1"/>
    </source>
</evidence>
<proteinExistence type="predicted"/>
<reference evidence="1" key="1">
    <citation type="journal article" date="2015" name="Nature">
        <title>Complex archaea that bridge the gap between prokaryotes and eukaryotes.</title>
        <authorList>
            <person name="Spang A."/>
            <person name="Saw J.H."/>
            <person name="Jorgensen S.L."/>
            <person name="Zaremba-Niedzwiedzka K."/>
            <person name="Martijn J."/>
            <person name="Lind A.E."/>
            <person name="van Eijk R."/>
            <person name="Schleper C."/>
            <person name="Guy L."/>
            <person name="Ettema T.J."/>
        </authorList>
    </citation>
    <scope>NUCLEOTIDE SEQUENCE</scope>
</reference>
<comment type="caution">
    <text evidence="1">The sequence shown here is derived from an EMBL/GenBank/DDBJ whole genome shotgun (WGS) entry which is preliminary data.</text>
</comment>